<dbReference type="Proteomes" id="UP001144978">
    <property type="component" value="Unassembled WGS sequence"/>
</dbReference>
<evidence type="ECO:0000313" key="2">
    <source>
        <dbReference type="Proteomes" id="UP001144978"/>
    </source>
</evidence>
<keyword evidence="2" id="KW-1185">Reference proteome</keyword>
<dbReference type="EMBL" id="JANSHE010005404">
    <property type="protein sequence ID" value="KAJ2971156.1"/>
    <property type="molecule type" value="Genomic_DNA"/>
</dbReference>
<proteinExistence type="predicted"/>
<accession>A0ACC1MY24</accession>
<evidence type="ECO:0000313" key="1">
    <source>
        <dbReference type="EMBL" id="KAJ2971156.1"/>
    </source>
</evidence>
<reference evidence="1" key="1">
    <citation type="submission" date="2022-08" db="EMBL/GenBank/DDBJ databases">
        <title>Genome Sequence of Pycnoporus sanguineus.</title>
        <authorList>
            <person name="Buettner E."/>
        </authorList>
    </citation>
    <scope>NUCLEOTIDE SEQUENCE</scope>
    <source>
        <strain evidence="1">CG-C14</strain>
    </source>
</reference>
<gene>
    <name evidence="1" type="ORF">NUW54_g12563</name>
</gene>
<sequence>MRAHRCTNTLRSLSDIPDWHSQAVVNGSSPLHTNRSLDGFRRAQLTVRPTWTGNKTRGGVSPKLWPKASMRVSQASSGCTYDPPVRWSVRTESVERSRSMSSTQPTRVAKPTEVAPGERPVNPPSKPTSPERNLDDDPTDEPRGHTVVIDDELTAKFPDDAPPKASPASSGPRCRIDRNGPGSAVASFRSRLRHHRLPHLVELTSSRSRERWYGYDCHARQRSRYGEKQQAAEASSSAKFPVVTLLNSHAPYAGEGASREAGSSGPCVRDVHALD</sequence>
<organism evidence="1 2">
    <name type="scientific">Trametes sanguinea</name>
    <dbReference type="NCBI Taxonomy" id="158606"/>
    <lineage>
        <taxon>Eukaryota</taxon>
        <taxon>Fungi</taxon>
        <taxon>Dikarya</taxon>
        <taxon>Basidiomycota</taxon>
        <taxon>Agaricomycotina</taxon>
        <taxon>Agaricomycetes</taxon>
        <taxon>Polyporales</taxon>
        <taxon>Polyporaceae</taxon>
        <taxon>Trametes</taxon>
    </lineage>
</organism>
<protein>
    <submittedName>
        <fullName evidence="1">Uncharacterized protein</fullName>
    </submittedName>
</protein>
<comment type="caution">
    <text evidence="1">The sequence shown here is derived from an EMBL/GenBank/DDBJ whole genome shotgun (WGS) entry which is preliminary data.</text>
</comment>
<name>A0ACC1MY24_9APHY</name>